<dbReference type="EMBL" id="JAGFBR010000006">
    <property type="protein sequence ID" value="KAH0466286.1"/>
    <property type="molecule type" value="Genomic_DNA"/>
</dbReference>
<keyword evidence="2" id="KW-1185">Reference proteome</keyword>
<organism evidence="1 2">
    <name type="scientific">Dendrobium chrysotoxum</name>
    <name type="common">Orchid</name>
    <dbReference type="NCBI Taxonomy" id="161865"/>
    <lineage>
        <taxon>Eukaryota</taxon>
        <taxon>Viridiplantae</taxon>
        <taxon>Streptophyta</taxon>
        <taxon>Embryophyta</taxon>
        <taxon>Tracheophyta</taxon>
        <taxon>Spermatophyta</taxon>
        <taxon>Magnoliopsida</taxon>
        <taxon>Liliopsida</taxon>
        <taxon>Asparagales</taxon>
        <taxon>Orchidaceae</taxon>
        <taxon>Epidendroideae</taxon>
        <taxon>Malaxideae</taxon>
        <taxon>Dendrobiinae</taxon>
        <taxon>Dendrobium</taxon>
    </lineage>
</organism>
<evidence type="ECO:0000313" key="2">
    <source>
        <dbReference type="Proteomes" id="UP000775213"/>
    </source>
</evidence>
<evidence type="ECO:0000313" key="1">
    <source>
        <dbReference type="EMBL" id="KAH0466286.1"/>
    </source>
</evidence>
<proteinExistence type="predicted"/>
<name>A0AAV7HBK5_DENCH</name>
<gene>
    <name evidence="1" type="ORF">IEQ34_006389</name>
</gene>
<protein>
    <submittedName>
        <fullName evidence="1">Uncharacterized protein</fullName>
    </submittedName>
</protein>
<sequence length="130" mass="13513">MGKDFNLVVDLVGRRRDWTARWAFNGDGSAGAEDGFVHGAVAAAAEEGGLGEVLGGGFQLPVGEIPDARMGVRCGSREAFSNISFVVVACIVSPRRARALGILRLIAMRLEDRGERGNGATGANRGIGSA</sequence>
<reference evidence="1 2" key="1">
    <citation type="journal article" date="2021" name="Hortic Res">
        <title>Chromosome-scale assembly of the Dendrobium chrysotoxum genome enhances the understanding of orchid evolution.</title>
        <authorList>
            <person name="Zhang Y."/>
            <person name="Zhang G.Q."/>
            <person name="Zhang D."/>
            <person name="Liu X.D."/>
            <person name="Xu X.Y."/>
            <person name="Sun W.H."/>
            <person name="Yu X."/>
            <person name="Zhu X."/>
            <person name="Wang Z.W."/>
            <person name="Zhao X."/>
            <person name="Zhong W.Y."/>
            <person name="Chen H."/>
            <person name="Yin W.L."/>
            <person name="Huang T."/>
            <person name="Niu S.C."/>
            <person name="Liu Z.J."/>
        </authorList>
    </citation>
    <scope>NUCLEOTIDE SEQUENCE [LARGE SCALE GENOMIC DNA]</scope>
    <source>
        <strain evidence="1">Lindl</strain>
    </source>
</reference>
<comment type="caution">
    <text evidence="1">The sequence shown here is derived from an EMBL/GenBank/DDBJ whole genome shotgun (WGS) entry which is preliminary data.</text>
</comment>
<accession>A0AAV7HBK5</accession>
<dbReference type="Proteomes" id="UP000775213">
    <property type="component" value="Unassembled WGS sequence"/>
</dbReference>
<dbReference type="AlphaFoldDB" id="A0AAV7HBK5"/>